<evidence type="ECO:0000313" key="3">
    <source>
        <dbReference type="EMBL" id="SCB34354.1"/>
    </source>
</evidence>
<evidence type="ECO:0000313" key="4">
    <source>
        <dbReference type="Proteomes" id="UP000199205"/>
    </source>
</evidence>
<protein>
    <submittedName>
        <fullName evidence="3">Predicted dienelactone hydrolase</fullName>
    </submittedName>
</protein>
<proteinExistence type="predicted"/>
<dbReference type="SUPFAM" id="SSF53474">
    <property type="entry name" value="alpha/beta-Hydrolases"/>
    <property type="match status" value="1"/>
</dbReference>
<dbReference type="PIRSF" id="PIRSF031982">
    <property type="entry name" value="UCP031982_abhydr"/>
    <property type="match status" value="1"/>
</dbReference>
<organism evidence="3 4">
    <name type="scientific">Rhizobium lusitanum</name>
    <dbReference type="NCBI Taxonomy" id="293958"/>
    <lineage>
        <taxon>Bacteria</taxon>
        <taxon>Pseudomonadati</taxon>
        <taxon>Pseudomonadota</taxon>
        <taxon>Alphaproteobacteria</taxon>
        <taxon>Hyphomicrobiales</taxon>
        <taxon>Rhizobiaceae</taxon>
        <taxon>Rhizobium/Agrobacterium group</taxon>
        <taxon>Rhizobium</taxon>
    </lineage>
</organism>
<feature type="chain" id="PRO_5008685045" evidence="2">
    <location>
        <begin position="22"/>
        <end position="324"/>
    </location>
</feature>
<evidence type="ECO:0000256" key="2">
    <source>
        <dbReference type="SAM" id="SignalP"/>
    </source>
</evidence>
<gene>
    <name evidence="3" type="ORF">GA0061101_10878</name>
</gene>
<dbReference type="OrthoDB" id="9814760at2"/>
<evidence type="ECO:0000256" key="1">
    <source>
        <dbReference type="ARBA" id="ARBA00022801"/>
    </source>
</evidence>
<accession>A0A1C3W3I0</accession>
<name>A0A1C3W3I0_9HYPH</name>
<dbReference type="EMBL" id="FMAF01000008">
    <property type="protein sequence ID" value="SCB34354.1"/>
    <property type="molecule type" value="Genomic_DNA"/>
</dbReference>
<dbReference type="GO" id="GO:0052689">
    <property type="term" value="F:carboxylic ester hydrolase activity"/>
    <property type="evidence" value="ECO:0007669"/>
    <property type="project" value="UniProtKB-ARBA"/>
</dbReference>
<reference evidence="3 4" key="1">
    <citation type="submission" date="2016-08" db="EMBL/GenBank/DDBJ databases">
        <authorList>
            <person name="Seilhamer J.J."/>
        </authorList>
    </citation>
    <scope>NUCLEOTIDE SEQUENCE [LARGE SCALE GENOMIC DNA]</scope>
    <source>
        <strain evidence="3 4">P1-7</strain>
    </source>
</reference>
<dbReference type="Proteomes" id="UP000199205">
    <property type="component" value="Unassembled WGS sequence"/>
</dbReference>
<sequence>MRFAKTLCFIAVSLTATWAHAAGLKSFEVPADASGPALRAFIWSPCTVAPADITLGSIIVSGVRNCPIVGANLPLVVISHGHAGSSLGHHDTAEILADAGFVVVALNHPRDNFSDMSQSGDISVFIERPTDIKRLIDFMLNASPEAAHIDPSRIGFFGFSRGGYTGLVLAGAIPDFHDPHVSCPEPAPICGQIRRNELPTQPLTQDARIKALVIADPFSFFSTKDSLKNVKVPVQLWGSQYGGDGVLPENVVALTDDLPAKPEFHVVSNAAHFAFLAPCSPALAQSQPEICKDANGFDRVAFHKSFDADVLSFFRRHLIEAGKP</sequence>
<dbReference type="Gene3D" id="3.40.50.1820">
    <property type="entry name" value="alpha/beta hydrolase"/>
    <property type="match status" value="1"/>
</dbReference>
<keyword evidence="1 3" id="KW-0378">Hydrolase</keyword>
<dbReference type="RefSeq" id="WP_092574408.1">
    <property type="nucleotide sequence ID" value="NZ_FMAF01000008.1"/>
</dbReference>
<dbReference type="InterPro" id="IPR050261">
    <property type="entry name" value="FrsA_esterase"/>
</dbReference>
<dbReference type="InterPro" id="IPR016986">
    <property type="entry name" value="UCP031982_abhydr"/>
</dbReference>
<keyword evidence="2" id="KW-0732">Signal</keyword>
<dbReference type="PANTHER" id="PTHR22946:SF9">
    <property type="entry name" value="POLYKETIDE TRANSFERASE AF380"/>
    <property type="match status" value="1"/>
</dbReference>
<feature type="signal peptide" evidence="2">
    <location>
        <begin position="1"/>
        <end position="21"/>
    </location>
</feature>
<dbReference type="InterPro" id="IPR029058">
    <property type="entry name" value="AB_hydrolase_fold"/>
</dbReference>
<dbReference type="PANTHER" id="PTHR22946">
    <property type="entry name" value="DIENELACTONE HYDROLASE DOMAIN-CONTAINING PROTEIN-RELATED"/>
    <property type="match status" value="1"/>
</dbReference>
<dbReference type="AlphaFoldDB" id="A0A1C3W3I0"/>